<dbReference type="Pfam" id="PF13561">
    <property type="entry name" value="adh_short_C2"/>
    <property type="match status" value="1"/>
</dbReference>
<dbReference type="NCBIfam" id="NF005559">
    <property type="entry name" value="PRK07231.1"/>
    <property type="match status" value="1"/>
</dbReference>
<proteinExistence type="inferred from homology"/>
<organism evidence="3 4">
    <name type="scientific">Wohlfahrtiimonas larvae</name>
    <dbReference type="NCBI Taxonomy" id="1157986"/>
    <lineage>
        <taxon>Bacteria</taxon>
        <taxon>Pseudomonadati</taxon>
        <taxon>Pseudomonadota</taxon>
        <taxon>Gammaproteobacteria</taxon>
        <taxon>Cardiobacteriales</taxon>
        <taxon>Ignatzschineriaceae</taxon>
        <taxon>Wohlfahrtiimonas</taxon>
    </lineage>
</organism>
<dbReference type="Gene3D" id="3.40.50.720">
    <property type="entry name" value="NAD(P)-binding Rossmann-like Domain"/>
    <property type="match status" value="1"/>
</dbReference>
<name>A0ABP9MGL0_9GAMM</name>
<dbReference type="PRINTS" id="PR00080">
    <property type="entry name" value="SDRFAMILY"/>
</dbReference>
<dbReference type="PANTHER" id="PTHR42760:SF133">
    <property type="entry name" value="3-OXOACYL-[ACYL-CARRIER-PROTEIN] REDUCTASE"/>
    <property type="match status" value="1"/>
</dbReference>
<dbReference type="InterPro" id="IPR002347">
    <property type="entry name" value="SDR_fam"/>
</dbReference>
<keyword evidence="4" id="KW-1185">Reference proteome</keyword>
<evidence type="ECO:0000313" key="4">
    <source>
        <dbReference type="Proteomes" id="UP001500631"/>
    </source>
</evidence>
<evidence type="ECO:0000313" key="3">
    <source>
        <dbReference type="EMBL" id="GAA5093855.1"/>
    </source>
</evidence>
<gene>
    <name evidence="3" type="ORF">GCM10023338_01380</name>
</gene>
<dbReference type="RefSeq" id="WP_077925970.1">
    <property type="nucleotide sequence ID" value="NZ_BAABKE010000001.1"/>
</dbReference>
<reference evidence="4" key="1">
    <citation type="journal article" date="2019" name="Int. J. Syst. Evol. Microbiol.">
        <title>The Global Catalogue of Microorganisms (GCM) 10K type strain sequencing project: providing services to taxonomists for standard genome sequencing and annotation.</title>
        <authorList>
            <consortium name="The Broad Institute Genomics Platform"/>
            <consortium name="The Broad Institute Genome Sequencing Center for Infectious Disease"/>
            <person name="Wu L."/>
            <person name="Ma J."/>
        </authorList>
    </citation>
    <scope>NUCLEOTIDE SEQUENCE [LARGE SCALE GENOMIC DNA]</scope>
    <source>
        <strain evidence="4">JCM 18424</strain>
    </source>
</reference>
<accession>A0ABP9MGL0</accession>
<dbReference type="SUPFAM" id="SSF51735">
    <property type="entry name" value="NAD(P)-binding Rossmann-fold domains"/>
    <property type="match status" value="1"/>
</dbReference>
<dbReference type="InterPro" id="IPR036291">
    <property type="entry name" value="NAD(P)-bd_dom_sf"/>
</dbReference>
<keyword evidence="2" id="KW-0560">Oxidoreductase</keyword>
<protein>
    <submittedName>
        <fullName evidence="3">Glucose 1-dehydrogenase</fullName>
    </submittedName>
</protein>
<comment type="caution">
    <text evidence="3">The sequence shown here is derived from an EMBL/GenBank/DDBJ whole genome shotgun (WGS) entry which is preliminary data.</text>
</comment>
<sequence>MGRLEGKVAIITGGSQGMGASHAKLFLQEGAKVVITDINETEGQKFADGYGDNLLFIKHDVSNEEDWKKVVQFTLEHFNKIDVLVNNAGIQYSIPLIEMSAEQYLKVIMTNQFSVFLGMKYVAPHMIAQKSGSIINTSSMFGLVTSAGATGYTDSKFAIRGMTKTAAIEFAPHNVRVNSVHPGAIKTPMVMQLPELAAEVTKMIPMQRLAEPEEVSKLILFLASDDSSYSTGSEFIVDGGYVIQ</sequence>
<evidence type="ECO:0000256" key="1">
    <source>
        <dbReference type="ARBA" id="ARBA00006484"/>
    </source>
</evidence>
<dbReference type="EMBL" id="BAABKE010000001">
    <property type="protein sequence ID" value="GAA5093855.1"/>
    <property type="molecule type" value="Genomic_DNA"/>
</dbReference>
<dbReference type="Proteomes" id="UP001500631">
    <property type="component" value="Unassembled WGS sequence"/>
</dbReference>
<evidence type="ECO:0000256" key="2">
    <source>
        <dbReference type="ARBA" id="ARBA00023002"/>
    </source>
</evidence>
<dbReference type="PANTHER" id="PTHR42760">
    <property type="entry name" value="SHORT-CHAIN DEHYDROGENASES/REDUCTASES FAMILY MEMBER"/>
    <property type="match status" value="1"/>
</dbReference>
<dbReference type="PRINTS" id="PR00081">
    <property type="entry name" value="GDHRDH"/>
</dbReference>
<comment type="similarity">
    <text evidence="1">Belongs to the short-chain dehydrogenases/reductases (SDR) family.</text>
</comment>